<reference evidence="6" key="1">
    <citation type="submission" date="2022-06" db="EMBL/GenBank/DDBJ databases">
        <title>Diverse halophilic archaea isolated from saline environments.</title>
        <authorList>
            <person name="Cui H.-L."/>
        </authorList>
    </citation>
    <scope>NUCLEOTIDE SEQUENCE</scope>
    <source>
        <strain evidence="6">WLHS1</strain>
        <plasmid evidence="6">unnamed1</plasmid>
    </source>
</reference>
<dbReference type="GeneID" id="73292351"/>
<dbReference type="AlphaFoldDB" id="A0A9E7NDT1"/>
<keyword evidence="7" id="KW-1185">Reference proteome</keyword>
<evidence type="ECO:0000259" key="4">
    <source>
        <dbReference type="PROSITE" id="PS51077"/>
    </source>
</evidence>
<dbReference type="Proteomes" id="UP001056855">
    <property type="component" value="Plasmid unnamed1"/>
</dbReference>
<evidence type="ECO:0000313" key="6">
    <source>
        <dbReference type="EMBL" id="UTF55651.1"/>
    </source>
</evidence>
<dbReference type="GO" id="GO:0003677">
    <property type="term" value="F:DNA binding"/>
    <property type="evidence" value="ECO:0007669"/>
    <property type="project" value="UniProtKB-KW"/>
</dbReference>
<dbReference type="PANTHER" id="PTHR30136:SF35">
    <property type="entry name" value="HTH-TYPE TRANSCRIPTIONAL REGULATOR RV1719"/>
    <property type="match status" value="1"/>
</dbReference>
<dbReference type="EMBL" id="CP100356">
    <property type="protein sequence ID" value="UTF55651.1"/>
    <property type="molecule type" value="Genomic_DNA"/>
</dbReference>
<dbReference type="Pfam" id="PF01614">
    <property type="entry name" value="IclR_C"/>
    <property type="match status" value="1"/>
</dbReference>
<dbReference type="Gene3D" id="3.30.450.40">
    <property type="match status" value="1"/>
</dbReference>
<dbReference type="GO" id="GO:0045892">
    <property type="term" value="P:negative regulation of DNA-templated transcription"/>
    <property type="evidence" value="ECO:0007669"/>
    <property type="project" value="TreeGrafter"/>
</dbReference>
<sequence>MCSDNADTRRDHVKTTVATFEMLEYLSRQNGATLTELSEEFELAKSTVHRHMTTLADLEYVIKDGSEYFIGLKFLQLSEQARHRKPGYQVARDKVFELVDETGERALFLVEELGRGVYMYRAGGTPPFRNDTMVGERRPLHALAAGKAILAQWDENRLDSFLDNQDLWELTRNTITDPEALLEELTVVRDQGHAINDSEQIEGLRAVGVPVFGPSGCVIGGLSVFGPVSRLNGEKFDAEVPEILKDKAHEIHVQLSLE</sequence>
<dbReference type="SUPFAM" id="SSF55781">
    <property type="entry name" value="GAF domain-like"/>
    <property type="match status" value="1"/>
</dbReference>
<evidence type="ECO:0000256" key="3">
    <source>
        <dbReference type="ARBA" id="ARBA00023163"/>
    </source>
</evidence>
<dbReference type="PROSITE" id="PS51077">
    <property type="entry name" value="HTH_ICLR"/>
    <property type="match status" value="1"/>
</dbReference>
<dbReference type="InterPro" id="IPR014757">
    <property type="entry name" value="Tscrpt_reg_IclR_C"/>
</dbReference>
<name>A0A9E7NDT1_9EURY</name>
<geneLocation type="plasmid" evidence="6 7">
    <name>unnamed1</name>
</geneLocation>
<dbReference type="InterPro" id="IPR005471">
    <property type="entry name" value="Tscrpt_reg_IclR_N"/>
</dbReference>
<keyword evidence="1" id="KW-0805">Transcription regulation</keyword>
<dbReference type="RefSeq" id="WP_254160902.1">
    <property type="nucleotide sequence ID" value="NZ_CP100356.1"/>
</dbReference>
<accession>A0A9E7NDT1</accession>
<proteinExistence type="predicted"/>
<dbReference type="SMART" id="SM00346">
    <property type="entry name" value="HTH_ICLR"/>
    <property type="match status" value="1"/>
</dbReference>
<organism evidence="6 7">
    <name type="scientific">Natronosalvus rutilus</name>
    <dbReference type="NCBI Taxonomy" id="2953753"/>
    <lineage>
        <taxon>Archaea</taxon>
        <taxon>Methanobacteriati</taxon>
        <taxon>Methanobacteriota</taxon>
        <taxon>Stenosarchaea group</taxon>
        <taxon>Halobacteria</taxon>
        <taxon>Halobacteriales</taxon>
        <taxon>Natrialbaceae</taxon>
        <taxon>Natronosalvus</taxon>
    </lineage>
</organism>
<evidence type="ECO:0000259" key="5">
    <source>
        <dbReference type="PROSITE" id="PS51078"/>
    </source>
</evidence>
<dbReference type="PANTHER" id="PTHR30136">
    <property type="entry name" value="HELIX-TURN-HELIX TRANSCRIPTIONAL REGULATOR, ICLR FAMILY"/>
    <property type="match status" value="1"/>
</dbReference>
<dbReference type="SUPFAM" id="SSF46785">
    <property type="entry name" value="Winged helix' DNA-binding domain"/>
    <property type="match status" value="1"/>
</dbReference>
<keyword evidence="6" id="KW-0614">Plasmid</keyword>
<dbReference type="Gene3D" id="1.10.10.10">
    <property type="entry name" value="Winged helix-like DNA-binding domain superfamily/Winged helix DNA-binding domain"/>
    <property type="match status" value="1"/>
</dbReference>
<feature type="domain" description="IclR-ED" evidence="5">
    <location>
        <begin position="73"/>
        <end position="257"/>
    </location>
</feature>
<dbReference type="Pfam" id="PF09339">
    <property type="entry name" value="HTH_IclR"/>
    <property type="match status" value="1"/>
</dbReference>
<protein>
    <submittedName>
        <fullName evidence="6">IclR family transcriptional regulator</fullName>
    </submittedName>
</protein>
<dbReference type="InterPro" id="IPR036388">
    <property type="entry name" value="WH-like_DNA-bd_sf"/>
</dbReference>
<feature type="domain" description="HTH iclR-type" evidence="4">
    <location>
        <begin position="13"/>
        <end position="72"/>
    </location>
</feature>
<evidence type="ECO:0000256" key="1">
    <source>
        <dbReference type="ARBA" id="ARBA00023015"/>
    </source>
</evidence>
<keyword evidence="2" id="KW-0238">DNA-binding</keyword>
<keyword evidence="3" id="KW-0804">Transcription</keyword>
<dbReference type="PROSITE" id="PS51078">
    <property type="entry name" value="ICLR_ED"/>
    <property type="match status" value="1"/>
</dbReference>
<dbReference type="KEGG" id="sawl:NGM29_19855"/>
<gene>
    <name evidence="6" type="ORF">NGM29_19855</name>
</gene>
<evidence type="ECO:0000313" key="7">
    <source>
        <dbReference type="Proteomes" id="UP001056855"/>
    </source>
</evidence>
<dbReference type="GO" id="GO:0003700">
    <property type="term" value="F:DNA-binding transcription factor activity"/>
    <property type="evidence" value="ECO:0007669"/>
    <property type="project" value="TreeGrafter"/>
</dbReference>
<evidence type="ECO:0000256" key="2">
    <source>
        <dbReference type="ARBA" id="ARBA00023125"/>
    </source>
</evidence>
<dbReference type="InterPro" id="IPR029016">
    <property type="entry name" value="GAF-like_dom_sf"/>
</dbReference>
<dbReference type="InterPro" id="IPR036390">
    <property type="entry name" value="WH_DNA-bd_sf"/>
</dbReference>
<dbReference type="InterPro" id="IPR050707">
    <property type="entry name" value="HTH_MetabolicPath_Reg"/>
</dbReference>